<dbReference type="NCBIfam" id="NF006762">
    <property type="entry name" value="PRK09283.1"/>
    <property type="match status" value="1"/>
</dbReference>
<accession>A0ABQ5ZUK4</accession>
<dbReference type="SUPFAM" id="SSF51569">
    <property type="entry name" value="Aldolase"/>
    <property type="match status" value="1"/>
</dbReference>
<comment type="subunit">
    <text evidence="9">Homooctamer.</text>
</comment>
<name>A0ABQ5ZUK4_9GAMM</name>
<gene>
    <name evidence="11" type="primary">hemB</name>
    <name evidence="11" type="ORF">GCM10007878_03980</name>
</gene>
<dbReference type="EC" id="4.2.1.24" evidence="3 9"/>
<keyword evidence="5" id="KW-0350">Heme biosynthesis</keyword>
<dbReference type="InterPro" id="IPR001731">
    <property type="entry name" value="ALAD"/>
</dbReference>
<dbReference type="PRINTS" id="PR00144">
    <property type="entry name" value="DALDHYDRTASE"/>
</dbReference>
<evidence type="ECO:0000256" key="4">
    <source>
        <dbReference type="ARBA" id="ARBA00020771"/>
    </source>
</evidence>
<dbReference type="PANTHER" id="PTHR11458:SF0">
    <property type="entry name" value="DELTA-AMINOLEVULINIC ACID DEHYDRATASE"/>
    <property type="match status" value="1"/>
</dbReference>
<dbReference type="EMBL" id="BSOR01000008">
    <property type="protein sequence ID" value="GLR62963.1"/>
    <property type="molecule type" value="Genomic_DNA"/>
</dbReference>
<dbReference type="PANTHER" id="PTHR11458">
    <property type="entry name" value="DELTA-AMINOLEVULINIC ACID DEHYDRATASE"/>
    <property type="match status" value="1"/>
</dbReference>
<dbReference type="RefSeq" id="WP_027851637.1">
    <property type="nucleotide sequence ID" value="NZ_BSOR01000008.1"/>
</dbReference>
<dbReference type="InterPro" id="IPR030656">
    <property type="entry name" value="ALAD_AS"/>
</dbReference>
<evidence type="ECO:0000313" key="12">
    <source>
        <dbReference type="Proteomes" id="UP001156682"/>
    </source>
</evidence>
<evidence type="ECO:0000256" key="1">
    <source>
        <dbReference type="ARBA" id="ARBA00004694"/>
    </source>
</evidence>
<evidence type="ECO:0000256" key="7">
    <source>
        <dbReference type="ARBA" id="ARBA00023244"/>
    </source>
</evidence>
<reference evidence="12" key="1">
    <citation type="journal article" date="2019" name="Int. J. Syst. Evol. Microbiol.">
        <title>The Global Catalogue of Microorganisms (GCM) 10K type strain sequencing project: providing services to taxonomists for standard genome sequencing and annotation.</title>
        <authorList>
            <consortium name="The Broad Institute Genomics Platform"/>
            <consortium name="The Broad Institute Genome Sequencing Center for Infectious Disease"/>
            <person name="Wu L."/>
            <person name="Ma J."/>
        </authorList>
    </citation>
    <scope>NUCLEOTIDE SEQUENCE [LARGE SCALE GENOMIC DNA]</scope>
    <source>
        <strain evidence="12">NBRC 100033</strain>
    </source>
</reference>
<evidence type="ECO:0000256" key="2">
    <source>
        <dbReference type="ARBA" id="ARBA00008055"/>
    </source>
</evidence>
<proteinExistence type="inferred from homology"/>
<keyword evidence="6 9" id="KW-0456">Lyase</keyword>
<comment type="caution">
    <text evidence="11">The sequence shown here is derived from an EMBL/GenBank/DDBJ whole genome shotgun (WGS) entry which is preliminary data.</text>
</comment>
<dbReference type="PROSITE" id="PS00169">
    <property type="entry name" value="D_ALA_DEHYDRATASE"/>
    <property type="match status" value="1"/>
</dbReference>
<evidence type="ECO:0000256" key="6">
    <source>
        <dbReference type="ARBA" id="ARBA00023239"/>
    </source>
</evidence>
<evidence type="ECO:0000256" key="9">
    <source>
        <dbReference type="RuleBase" id="RU000515"/>
    </source>
</evidence>
<comment type="pathway">
    <text evidence="1">Porphyrin-containing compound metabolism; protoporphyrin-IX biosynthesis; coproporphyrinogen-III from 5-aminolevulinate: step 1/4.</text>
</comment>
<dbReference type="Gene3D" id="3.20.20.70">
    <property type="entry name" value="Aldolase class I"/>
    <property type="match status" value="1"/>
</dbReference>
<comment type="catalytic activity">
    <reaction evidence="8 9">
        <text>2 5-aminolevulinate = porphobilinogen + 2 H2O + H(+)</text>
        <dbReference type="Rhea" id="RHEA:24064"/>
        <dbReference type="ChEBI" id="CHEBI:15377"/>
        <dbReference type="ChEBI" id="CHEBI:15378"/>
        <dbReference type="ChEBI" id="CHEBI:58126"/>
        <dbReference type="ChEBI" id="CHEBI:356416"/>
        <dbReference type="EC" id="4.2.1.24"/>
    </reaction>
</comment>
<dbReference type="InterPro" id="IPR013785">
    <property type="entry name" value="Aldolase_TIM"/>
</dbReference>
<dbReference type="PIRSF" id="PIRSF001415">
    <property type="entry name" value="Porphbilin_synth"/>
    <property type="match status" value="1"/>
</dbReference>
<dbReference type="Proteomes" id="UP001156682">
    <property type="component" value="Unassembled WGS sequence"/>
</dbReference>
<keyword evidence="12" id="KW-1185">Reference proteome</keyword>
<evidence type="ECO:0000256" key="3">
    <source>
        <dbReference type="ARBA" id="ARBA00012053"/>
    </source>
</evidence>
<evidence type="ECO:0000256" key="8">
    <source>
        <dbReference type="ARBA" id="ARBA00047651"/>
    </source>
</evidence>
<protein>
    <recommendedName>
        <fullName evidence="4 9">Delta-aminolevulinic acid dehydratase</fullName>
        <ecNumber evidence="3 9">4.2.1.24</ecNumber>
    </recommendedName>
</protein>
<comment type="similarity">
    <text evidence="2 10">Belongs to the ALAD family.</text>
</comment>
<evidence type="ECO:0000256" key="10">
    <source>
        <dbReference type="RuleBase" id="RU004161"/>
    </source>
</evidence>
<dbReference type="Pfam" id="PF00490">
    <property type="entry name" value="ALAD"/>
    <property type="match status" value="1"/>
</dbReference>
<keyword evidence="7 9" id="KW-0627">Porphyrin biosynthesis</keyword>
<dbReference type="CDD" id="cd04823">
    <property type="entry name" value="ALAD_PBGS_aspartate_rich"/>
    <property type="match status" value="1"/>
</dbReference>
<sequence>MQTTFRQFPATRMRRMRADDFSRRLMRETELTPNDFLVPIFVQEGTNAREPIPSMPGVDRLSIDLLVQEARELAALGIPGIALFPVVGQEGKSEFAEEAYSANGLVQRSIKAVKDAVPEMGIITDVALDPYTTHGQDGIIDTQGYVLNDRTVETLVKQGLSHAEAGADILAPSDMMDGRIGALRQVLEQENLVNTRILSYAAKYASAYYGPFRDAVGSSANLGKADKASYQMDPANSDEALHEVALDLAEGADMVMVKPGMPYLDIVQRVKTQFGVPTLVYQVSGEYAMHMAAIEKGWLTEAVMMEALVCMKRAGSDAILTYYGKRAAQLLNQ</sequence>
<evidence type="ECO:0000256" key="5">
    <source>
        <dbReference type="ARBA" id="ARBA00023133"/>
    </source>
</evidence>
<dbReference type="SMART" id="SM01004">
    <property type="entry name" value="ALAD"/>
    <property type="match status" value="1"/>
</dbReference>
<organism evidence="11 12">
    <name type="scientific">Marinospirillum insulare</name>
    <dbReference type="NCBI Taxonomy" id="217169"/>
    <lineage>
        <taxon>Bacteria</taxon>
        <taxon>Pseudomonadati</taxon>
        <taxon>Pseudomonadota</taxon>
        <taxon>Gammaproteobacteria</taxon>
        <taxon>Oceanospirillales</taxon>
        <taxon>Oceanospirillaceae</taxon>
        <taxon>Marinospirillum</taxon>
    </lineage>
</organism>
<evidence type="ECO:0000313" key="11">
    <source>
        <dbReference type="EMBL" id="GLR62963.1"/>
    </source>
</evidence>